<dbReference type="EMBL" id="BMLZ01000045">
    <property type="protein sequence ID" value="GGP30962.1"/>
    <property type="molecule type" value="Genomic_DNA"/>
</dbReference>
<protein>
    <submittedName>
        <fullName evidence="2">Uncharacterized protein</fullName>
    </submittedName>
</protein>
<name>A0AAV4K6R1_9DEIO</name>
<organism evidence="2 5">
    <name type="scientific">Deinococcus wulumuqiensis</name>
    <dbReference type="NCBI Taxonomy" id="980427"/>
    <lineage>
        <taxon>Bacteria</taxon>
        <taxon>Thermotogati</taxon>
        <taxon>Deinococcota</taxon>
        <taxon>Deinococci</taxon>
        <taxon>Deinococcales</taxon>
        <taxon>Deinococcaceae</taxon>
        <taxon>Deinococcus</taxon>
    </lineage>
</organism>
<reference evidence="2" key="4">
    <citation type="submission" date="2023-08" db="EMBL/GenBank/DDBJ databases">
        <authorList>
            <person name="Sun Q."/>
            <person name="Zhou Y."/>
        </authorList>
    </citation>
    <scope>NUCLEOTIDE SEQUENCE</scope>
    <source>
        <strain evidence="3">CGMCC 1.8884</strain>
        <strain evidence="2">CGMCC 1.8885</strain>
    </source>
</reference>
<feature type="region of interest" description="Disordered" evidence="1">
    <location>
        <begin position="1"/>
        <end position="46"/>
    </location>
</feature>
<proteinExistence type="predicted"/>
<keyword evidence="4" id="KW-1185">Reference proteome</keyword>
<accession>A0AAV4K6R1</accession>
<sequence length="61" mass="6608">MRRAIPIRTSGSTQPQTLEAGGTAADAGQGQETQTGQNRQATSKVEPYLVPRKVGFHDLWI</sequence>
<reference evidence="3" key="1">
    <citation type="journal article" date="2014" name="Int. J. Syst. Evol. Microbiol.">
        <title>Complete genome of a new Firmicutes species belonging to the dominant human colonic microbiota ('Ruminococcus bicirculans') reveals two chromosomes and a selective capacity to utilize plant glucans.</title>
        <authorList>
            <consortium name="NISC Comparative Sequencing Program"/>
            <person name="Wegmann U."/>
            <person name="Louis P."/>
            <person name="Goesmann A."/>
            <person name="Henrissat B."/>
            <person name="Duncan S.H."/>
            <person name="Flint H.J."/>
        </authorList>
    </citation>
    <scope>NUCLEOTIDE SEQUENCE</scope>
    <source>
        <strain evidence="3">CGMCC 1.8884</strain>
    </source>
</reference>
<dbReference type="Proteomes" id="UP000652720">
    <property type="component" value="Unassembled WGS sequence"/>
</dbReference>
<reference evidence="2" key="2">
    <citation type="journal article" date="2014" name="Int. J. Syst. Evol. Microbiol.">
        <title>Complete genome sequence of Corynebacterium casei LMG S-19264T (=DSM 44701T), isolated from a smear-ripened cheese.</title>
        <authorList>
            <consortium name="US DOE Joint Genome Institute (JGI-PGF)"/>
            <person name="Walter F."/>
            <person name="Albersmeier A."/>
            <person name="Kalinowski J."/>
            <person name="Ruckert C."/>
        </authorList>
    </citation>
    <scope>NUCLEOTIDE SEQUENCE</scope>
    <source>
        <strain evidence="2">CGMCC 1.8885</strain>
    </source>
</reference>
<dbReference type="AlphaFoldDB" id="A0AAV4K6R1"/>
<gene>
    <name evidence="3" type="ORF">GCM10008021_26130</name>
    <name evidence="2" type="ORF">GCM10010914_20790</name>
</gene>
<comment type="caution">
    <text evidence="2">The sequence shown here is derived from an EMBL/GenBank/DDBJ whole genome shotgun (WGS) entry which is preliminary data.</text>
</comment>
<evidence type="ECO:0000313" key="2">
    <source>
        <dbReference type="EMBL" id="GGI86271.1"/>
    </source>
</evidence>
<evidence type="ECO:0000313" key="5">
    <source>
        <dbReference type="Proteomes" id="UP000652720"/>
    </source>
</evidence>
<evidence type="ECO:0000256" key="1">
    <source>
        <dbReference type="SAM" id="MobiDB-lite"/>
    </source>
</evidence>
<dbReference type="EMBL" id="BMMA01000020">
    <property type="protein sequence ID" value="GGI86271.1"/>
    <property type="molecule type" value="Genomic_DNA"/>
</dbReference>
<feature type="compositionally biased region" description="Low complexity" evidence="1">
    <location>
        <begin position="19"/>
        <end position="37"/>
    </location>
</feature>
<reference evidence="4" key="3">
    <citation type="journal article" date="2019" name="Int. J. Syst. Evol. Microbiol.">
        <title>The Global Catalogue of Microorganisms (GCM) 10K type strain sequencing project: providing services to taxonomists for standard genome sequencing and annotation.</title>
        <authorList>
            <consortium name="The Broad Institute Genomics Platform"/>
            <consortium name="The Broad Institute Genome Sequencing Center for Infectious Disease"/>
            <person name="Wu L."/>
            <person name="Ma J."/>
        </authorList>
    </citation>
    <scope>NUCLEOTIDE SEQUENCE [LARGE SCALE GENOMIC DNA]</scope>
    <source>
        <strain evidence="4">CGMCC 1.8884</strain>
    </source>
</reference>
<dbReference type="Proteomes" id="UP000630135">
    <property type="component" value="Unassembled WGS sequence"/>
</dbReference>
<evidence type="ECO:0000313" key="3">
    <source>
        <dbReference type="EMBL" id="GGP30962.1"/>
    </source>
</evidence>
<evidence type="ECO:0000313" key="4">
    <source>
        <dbReference type="Proteomes" id="UP000630135"/>
    </source>
</evidence>